<organism evidence="1 2">
    <name type="scientific">Methylobacterium gnaphalii</name>
    <dbReference type="NCBI Taxonomy" id="1010610"/>
    <lineage>
        <taxon>Bacteria</taxon>
        <taxon>Pseudomonadati</taxon>
        <taxon>Pseudomonadota</taxon>
        <taxon>Alphaproteobacteria</taxon>
        <taxon>Hyphomicrobiales</taxon>
        <taxon>Methylobacteriaceae</taxon>
        <taxon>Methylobacterium</taxon>
    </lineage>
</organism>
<protein>
    <submittedName>
        <fullName evidence="1">Uncharacterized protein</fullName>
    </submittedName>
</protein>
<reference evidence="1 2" key="1">
    <citation type="submission" date="2019-07" db="EMBL/GenBank/DDBJ databases">
        <title>Whole genome shotgun sequence of Methylobacterium gnaphalii NBRC 107716.</title>
        <authorList>
            <person name="Hosoyama A."/>
            <person name="Uohara A."/>
            <person name="Ohji S."/>
            <person name="Ichikawa N."/>
        </authorList>
    </citation>
    <scope>NUCLEOTIDE SEQUENCE [LARGE SCALE GENOMIC DNA]</scope>
    <source>
        <strain evidence="1 2">NBRC 107716</strain>
    </source>
</reference>
<proteinExistence type="predicted"/>
<dbReference type="EMBL" id="BJZV01000067">
    <property type="protein sequence ID" value="GEP12764.1"/>
    <property type="molecule type" value="Genomic_DNA"/>
</dbReference>
<gene>
    <name evidence="1" type="ORF">MGN01_46090</name>
</gene>
<sequence length="65" mass="7447">MFFYAETIAETIQVFELREIASGVIRLARSESETRLGFWMAIDVLDDGLLSSRLPASKLGRLEYY</sequence>
<name>A0A512JS27_9HYPH</name>
<dbReference type="Proteomes" id="UP000321750">
    <property type="component" value="Unassembled WGS sequence"/>
</dbReference>
<keyword evidence="2" id="KW-1185">Reference proteome</keyword>
<dbReference type="AlphaFoldDB" id="A0A512JS27"/>
<accession>A0A512JS27</accession>
<evidence type="ECO:0000313" key="2">
    <source>
        <dbReference type="Proteomes" id="UP000321750"/>
    </source>
</evidence>
<evidence type="ECO:0000313" key="1">
    <source>
        <dbReference type="EMBL" id="GEP12764.1"/>
    </source>
</evidence>
<comment type="caution">
    <text evidence="1">The sequence shown here is derived from an EMBL/GenBank/DDBJ whole genome shotgun (WGS) entry which is preliminary data.</text>
</comment>